<name>A0A939EI26_9HYPH</name>
<accession>A0A939EI26</accession>
<comment type="caution">
    <text evidence="1">The sequence shown here is derived from an EMBL/GenBank/DDBJ whole genome shotgun (WGS) entry which is preliminary data.</text>
</comment>
<dbReference type="RefSeq" id="WP_207141807.1">
    <property type="nucleotide sequence ID" value="NZ_JAEKJZ010000003.1"/>
</dbReference>
<evidence type="ECO:0000313" key="1">
    <source>
        <dbReference type="EMBL" id="MBN9671964.1"/>
    </source>
</evidence>
<dbReference type="EMBL" id="JAEKJZ010000003">
    <property type="protein sequence ID" value="MBN9671964.1"/>
    <property type="molecule type" value="Genomic_DNA"/>
</dbReference>
<dbReference type="Proteomes" id="UP000664096">
    <property type="component" value="Unassembled WGS sequence"/>
</dbReference>
<dbReference type="AlphaFoldDB" id="A0A939EI26"/>
<protein>
    <submittedName>
        <fullName evidence="1">DNA double-strand break repair nuclease NurA</fullName>
    </submittedName>
</protein>
<evidence type="ECO:0000313" key="2">
    <source>
        <dbReference type="Proteomes" id="UP000664096"/>
    </source>
</evidence>
<reference evidence="1" key="1">
    <citation type="submission" date="2020-12" db="EMBL/GenBank/DDBJ databases">
        <title>Oil enriched cultivation method for isolating marine PHA-producing bacteria.</title>
        <authorList>
            <person name="Zheng W."/>
            <person name="Yu S."/>
            <person name="Huang Y."/>
        </authorList>
    </citation>
    <scope>NUCLEOTIDE SEQUENCE</scope>
    <source>
        <strain evidence="1">SY-2-12</strain>
    </source>
</reference>
<organism evidence="1 2">
    <name type="scientific">Roseibium aggregatum</name>
    <dbReference type="NCBI Taxonomy" id="187304"/>
    <lineage>
        <taxon>Bacteria</taxon>
        <taxon>Pseudomonadati</taxon>
        <taxon>Pseudomonadota</taxon>
        <taxon>Alphaproteobacteria</taxon>
        <taxon>Hyphomicrobiales</taxon>
        <taxon>Stappiaceae</taxon>
        <taxon>Roseibium</taxon>
    </lineage>
</organism>
<proteinExistence type="predicted"/>
<gene>
    <name evidence="1" type="ORF">JF539_16555</name>
</gene>
<sequence length="315" mass="35136">MIALQQSAIFQEFAGKIRAPETVAVDPLRPTDIPRPASEINRIVAIDGSLVTETLRDGFPGAEASLVQLALVYVDLRKLKTEPAAKIIPPRAFNTMDTAHTLQTVLPGRNVVREDGLSPRDYFRVSVFEALQGKVVAQGHETLLETYESLVSGRDTPFKCPACGNEIIPTVGRSNCRCGAEVLSTDQLRFHERFNETGPNGEPHGEVMRFLEIVLLVNVLRYFLTSESAVRVLPDIAFVLDGPLAAFGQYASLAPYVKAELRRIHEESIKRTGRGLLIFSLIKTGQFVEHFERIDFDREKGPDSFFPRRVRFSQV</sequence>